<keyword evidence="2" id="KW-0732">Signal</keyword>
<keyword evidence="4" id="KW-1185">Reference proteome</keyword>
<dbReference type="AlphaFoldDB" id="A0A9Q0MCH4"/>
<feature type="chain" id="PRO_5040286580" evidence="2">
    <location>
        <begin position="21"/>
        <end position="196"/>
    </location>
</feature>
<feature type="region of interest" description="Disordered" evidence="1">
    <location>
        <begin position="29"/>
        <end position="92"/>
    </location>
</feature>
<dbReference type="EMBL" id="JAPWDV010000001">
    <property type="protein sequence ID" value="KAJ6223184.1"/>
    <property type="molecule type" value="Genomic_DNA"/>
</dbReference>
<protein>
    <submittedName>
        <fullName evidence="3">Uncharacterized protein</fullName>
    </submittedName>
</protein>
<evidence type="ECO:0000313" key="3">
    <source>
        <dbReference type="EMBL" id="KAJ6223184.1"/>
    </source>
</evidence>
<gene>
    <name evidence="3" type="ORF">RDWZM_001729</name>
</gene>
<organism evidence="3 4">
    <name type="scientific">Blomia tropicalis</name>
    <name type="common">Mite</name>
    <dbReference type="NCBI Taxonomy" id="40697"/>
    <lineage>
        <taxon>Eukaryota</taxon>
        <taxon>Metazoa</taxon>
        <taxon>Ecdysozoa</taxon>
        <taxon>Arthropoda</taxon>
        <taxon>Chelicerata</taxon>
        <taxon>Arachnida</taxon>
        <taxon>Acari</taxon>
        <taxon>Acariformes</taxon>
        <taxon>Sarcoptiformes</taxon>
        <taxon>Astigmata</taxon>
        <taxon>Glycyphagoidea</taxon>
        <taxon>Echimyopodidae</taxon>
        <taxon>Blomia</taxon>
    </lineage>
</organism>
<evidence type="ECO:0000313" key="4">
    <source>
        <dbReference type="Proteomes" id="UP001142055"/>
    </source>
</evidence>
<feature type="compositionally biased region" description="Polar residues" evidence="1">
    <location>
        <begin position="50"/>
        <end position="59"/>
    </location>
</feature>
<dbReference type="Proteomes" id="UP001142055">
    <property type="component" value="Chromosome 1"/>
</dbReference>
<name>A0A9Q0MCH4_BLOTA</name>
<proteinExistence type="predicted"/>
<sequence length="196" mass="23802">MLYRNILFATAFLFITLVHAQENVYWNPSSNANDDSGFPDIPALPERVNKYSSSTTFTDKSTRKPETKPTTIKPRTKPTTKKPETKPPTIKPKPWRKKIKIVIIKRTTKPGKRRTTKIIIKRRTNKKYKPKQNFFPSFIIPNYHRFNRNNYRRRYRERFRKYYNDYSYNNNVYNYNNYDYSSSKDYSYKDSDYYDY</sequence>
<accession>A0A9Q0MCH4</accession>
<evidence type="ECO:0000256" key="1">
    <source>
        <dbReference type="SAM" id="MobiDB-lite"/>
    </source>
</evidence>
<reference evidence="3" key="1">
    <citation type="submission" date="2022-12" db="EMBL/GenBank/DDBJ databases">
        <title>Genome assemblies of Blomia tropicalis.</title>
        <authorList>
            <person name="Cui Y."/>
        </authorList>
    </citation>
    <scope>NUCLEOTIDE SEQUENCE</scope>
    <source>
        <tissue evidence="3">Adult mites</tissue>
    </source>
</reference>
<feature type="signal peptide" evidence="2">
    <location>
        <begin position="1"/>
        <end position="20"/>
    </location>
</feature>
<comment type="caution">
    <text evidence="3">The sequence shown here is derived from an EMBL/GenBank/DDBJ whole genome shotgun (WGS) entry which is preliminary data.</text>
</comment>
<evidence type="ECO:0000256" key="2">
    <source>
        <dbReference type="SAM" id="SignalP"/>
    </source>
</evidence>